<feature type="region of interest" description="Disordered" evidence="4">
    <location>
        <begin position="205"/>
        <end position="265"/>
    </location>
</feature>
<proteinExistence type="inferred from homology"/>
<dbReference type="InterPro" id="IPR038765">
    <property type="entry name" value="Papain-like_cys_pep_sf"/>
</dbReference>
<name>A0A8X7VHD1_BRACI</name>
<keyword evidence="5" id="KW-0732">Signal</keyword>
<evidence type="ECO:0000256" key="4">
    <source>
        <dbReference type="SAM" id="MobiDB-lite"/>
    </source>
</evidence>
<dbReference type="Pfam" id="PF02902">
    <property type="entry name" value="Peptidase_C48"/>
    <property type="match status" value="1"/>
</dbReference>
<dbReference type="SUPFAM" id="SSF54001">
    <property type="entry name" value="Cysteine proteinases"/>
    <property type="match status" value="1"/>
</dbReference>
<dbReference type="PROSITE" id="PS50600">
    <property type="entry name" value="ULP_PROTEASE"/>
    <property type="match status" value="1"/>
</dbReference>
<keyword evidence="8" id="KW-1185">Reference proteome</keyword>
<reference evidence="7 8" key="1">
    <citation type="submission" date="2020-02" db="EMBL/GenBank/DDBJ databases">
        <authorList>
            <person name="Ma Q."/>
            <person name="Huang Y."/>
            <person name="Song X."/>
            <person name="Pei D."/>
        </authorList>
    </citation>
    <scope>NUCLEOTIDE SEQUENCE [LARGE SCALE GENOMIC DNA]</scope>
    <source>
        <strain evidence="7">Sxm20200214</strain>
        <tissue evidence="7">Leaf</tissue>
    </source>
</reference>
<dbReference type="InterPro" id="IPR003653">
    <property type="entry name" value="Peptidase_C48_C"/>
</dbReference>
<feature type="compositionally biased region" description="Basic residues" evidence="4">
    <location>
        <begin position="239"/>
        <end position="255"/>
    </location>
</feature>
<feature type="chain" id="PRO_5036479602" description="Ubiquitin-like protease family profile domain-containing protein" evidence="5">
    <location>
        <begin position="24"/>
        <end position="752"/>
    </location>
</feature>
<feature type="compositionally biased region" description="Polar residues" evidence="4">
    <location>
        <begin position="425"/>
        <end position="435"/>
    </location>
</feature>
<evidence type="ECO:0000256" key="2">
    <source>
        <dbReference type="ARBA" id="ARBA00022670"/>
    </source>
</evidence>
<dbReference type="AlphaFoldDB" id="A0A8X7VHD1"/>
<feature type="compositionally biased region" description="Polar residues" evidence="4">
    <location>
        <begin position="394"/>
        <end position="412"/>
    </location>
</feature>
<evidence type="ECO:0000256" key="5">
    <source>
        <dbReference type="SAM" id="SignalP"/>
    </source>
</evidence>
<dbReference type="Gene3D" id="3.40.395.10">
    <property type="entry name" value="Adenoviral Proteinase, Chain A"/>
    <property type="match status" value="1"/>
</dbReference>
<organism evidence="7 8">
    <name type="scientific">Brassica carinata</name>
    <name type="common">Ethiopian mustard</name>
    <name type="synonym">Abyssinian cabbage</name>
    <dbReference type="NCBI Taxonomy" id="52824"/>
    <lineage>
        <taxon>Eukaryota</taxon>
        <taxon>Viridiplantae</taxon>
        <taxon>Streptophyta</taxon>
        <taxon>Embryophyta</taxon>
        <taxon>Tracheophyta</taxon>
        <taxon>Spermatophyta</taxon>
        <taxon>Magnoliopsida</taxon>
        <taxon>eudicotyledons</taxon>
        <taxon>Gunneridae</taxon>
        <taxon>Pentapetalae</taxon>
        <taxon>rosids</taxon>
        <taxon>malvids</taxon>
        <taxon>Brassicales</taxon>
        <taxon>Brassicaceae</taxon>
        <taxon>Brassiceae</taxon>
        <taxon>Brassica</taxon>
    </lineage>
</organism>
<gene>
    <name evidence="7" type="ORF">Bca52824_022796</name>
</gene>
<sequence length="752" mass="85230">MPGPKKLRLALIIIVDGVLIAHQQMPRPTLKYVRMVQKVDSFCNYPWGRESFLKTITCMKPPKFVPKRCEDPIATLVQALKQDSFRLSGFPLPLQLLAYQCVPTLQSIIPVPDDSLSIMDLLVPHLPLYPAPSMNDILRVEADPELEVSSLIPIHSQPQPGWKVWPDVCNDDRVSYMEQRIADNYPFEKHHWHGGDTSVPIVYEETSEEENSQKLKAPHKPAPNKTIMSKPVPREAPKKSLKQQKKTGTTRKQRRISNYFHAATSSSNSNDKILELLSGILDKVSYIAEESKLLRKMLKRKKSSSSLKRSAFNILLDRSKKGHQTLSPIEEDHSPVISQYEAQLHGSTSGETTELAAQAPPVQASLVHIAHPTSPELHHLLFHGKEIIEKISPDSPSLTQPKYDSSTNQASRRQIFPLSPLPFTPETSPNKSSDSLPGFVRHASSINAFSATATSTPLSVSNPIAPHLQDHPMEDSDIVELSDSSPARERARHMPTLEEDHLAKELRNCKSVPAPDLSFTHIPDMFHITPSKFDFSNDLLLKLAKPTQWTTTYHMEVLMHMLAERHSSLLEEQKLAFVSPHLTSGLQAVSRFQQIKKEGPCKKWMEDVFTVYTPMIWDDQHWVGLAINLDLGYVEILDPLPDLYKDRDVDRFMAPVLKTLPFLVKKVANYQLTQFRGLEPFSWHRVSRLYINERGGDYGLVSVKFLELHAHGDPENHMSRFTNKTVDDIRRQYALDIYKTIVMPAYYAPAKA</sequence>
<accession>A0A8X7VHD1</accession>
<evidence type="ECO:0000313" key="8">
    <source>
        <dbReference type="Proteomes" id="UP000886595"/>
    </source>
</evidence>
<dbReference type="Pfam" id="PF09331">
    <property type="entry name" value="DUF1985"/>
    <property type="match status" value="1"/>
</dbReference>
<dbReference type="Proteomes" id="UP000886595">
    <property type="component" value="Unassembled WGS sequence"/>
</dbReference>
<comment type="similarity">
    <text evidence="1">Belongs to the peptidase C48 family.</text>
</comment>
<dbReference type="PANTHER" id="PTHR48449:SF1">
    <property type="entry name" value="DUF1985 DOMAIN-CONTAINING PROTEIN"/>
    <property type="match status" value="1"/>
</dbReference>
<dbReference type="InterPro" id="IPR015410">
    <property type="entry name" value="DUF1985"/>
</dbReference>
<feature type="region of interest" description="Disordered" evidence="4">
    <location>
        <begin position="392"/>
        <end position="438"/>
    </location>
</feature>
<evidence type="ECO:0000259" key="6">
    <source>
        <dbReference type="PROSITE" id="PS50600"/>
    </source>
</evidence>
<keyword evidence="3" id="KW-0378">Hydrolase</keyword>
<comment type="caution">
    <text evidence="7">The sequence shown here is derived from an EMBL/GenBank/DDBJ whole genome shotgun (WGS) entry which is preliminary data.</text>
</comment>
<dbReference type="PANTHER" id="PTHR48449">
    <property type="entry name" value="DUF1985 DOMAIN-CONTAINING PROTEIN"/>
    <property type="match status" value="1"/>
</dbReference>
<protein>
    <recommendedName>
        <fullName evidence="6">Ubiquitin-like protease family profile domain-containing protein</fullName>
    </recommendedName>
</protein>
<dbReference type="EMBL" id="JAAMPC010000005">
    <property type="protein sequence ID" value="KAG2311239.1"/>
    <property type="molecule type" value="Genomic_DNA"/>
</dbReference>
<feature type="domain" description="Ubiquitin-like protease family profile" evidence="6">
    <location>
        <begin position="533"/>
        <end position="709"/>
    </location>
</feature>
<dbReference type="OrthoDB" id="1114153at2759"/>
<evidence type="ECO:0000256" key="3">
    <source>
        <dbReference type="ARBA" id="ARBA00022801"/>
    </source>
</evidence>
<evidence type="ECO:0000256" key="1">
    <source>
        <dbReference type="ARBA" id="ARBA00005234"/>
    </source>
</evidence>
<keyword evidence="2" id="KW-0645">Protease</keyword>
<evidence type="ECO:0000313" key="7">
    <source>
        <dbReference type="EMBL" id="KAG2311239.1"/>
    </source>
</evidence>
<dbReference type="GO" id="GO:0008234">
    <property type="term" value="F:cysteine-type peptidase activity"/>
    <property type="evidence" value="ECO:0007669"/>
    <property type="project" value="InterPro"/>
</dbReference>
<feature type="signal peptide" evidence="5">
    <location>
        <begin position="1"/>
        <end position="23"/>
    </location>
</feature>
<dbReference type="GO" id="GO:0006508">
    <property type="term" value="P:proteolysis"/>
    <property type="evidence" value="ECO:0007669"/>
    <property type="project" value="UniProtKB-KW"/>
</dbReference>